<protein>
    <submittedName>
        <fullName evidence="2">Uncharacterized protein</fullName>
    </submittedName>
</protein>
<dbReference type="Proteomes" id="UP001386955">
    <property type="component" value="Unassembled WGS sequence"/>
</dbReference>
<gene>
    <name evidence="2" type="ORF">VNO78_11614</name>
</gene>
<dbReference type="EMBL" id="JAYMYS010000003">
    <property type="protein sequence ID" value="KAK7400408.1"/>
    <property type="molecule type" value="Genomic_DNA"/>
</dbReference>
<evidence type="ECO:0000313" key="3">
    <source>
        <dbReference type="Proteomes" id="UP001386955"/>
    </source>
</evidence>
<reference evidence="2 3" key="1">
    <citation type="submission" date="2024-01" db="EMBL/GenBank/DDBJ databases">
        <title>The genomes of 5 underutilized Papilionoideae crops provide insights into root nodulation and disease resistanc.</title>
        <authorList>
            <person name="Jiang F."/>
        </authorList>
    </citation>
    <scope>NUCLEOTIDE SEQUENCE [LARGE SCALE GENOMIC DNA]</scope>
    <source>
        <strain evidence="2">DUOXIRENSHENG_FW03</strain>
        <tissue evidence="2">Leaves</tissue>
    </source>
</reference>
<feature type="region of interest" description="Disordered" evidence="1">
    <location>
        <begin position="33"/>
        <end position="53"/>
    </location>
</feature>
<comment type="caution">
    <text evidence="2">The sequence shown here is derived from an EMBL/GenBank/DDBJ whole genome shotgun (WGS) entry which is preliminary data.</text>
</comment>
<dbReference type="AlphaFoldDB" id="A0AAN9SUJ9"/>
<keyword evidence="3" id="KW-1185">Reference proteome</keyword>
<proteinExistence type="predicted"/>
<organism evidence="2 3">
    <name type="scientific">Psophocarpus tetragonolobus</name>
    <name type="common">Winged bean</name>
    <name type="synonym">Dolichos tetragonolobus</name>
    <dbReference type="NCBI Taxonomy" id="3891"/>
    <lineage>
        <taxon>Eukaryota</taxon>
        <taxon>Viridiplantae</taxon>
        <taxon>Streptophyta</taxon>
        <taxon>Embryophyta</taxon>
        <taxon>Tracheophyta</taxon>
        <taxon>Spermatophyta</taxon>
        <taxon>Magnoliopsida</taxon>
        <taxon>eudicotyledons</taxon>
        <taxon>Gunneridae</taxon>
        <taxon>Pentapetalae</taxon>
        <taxon>rosids</taxon>
        <taxon>fabids</taxon>
        <taxon>Fabales</taxon>
        <taxon>Fabaceae</taxon>
        <taxon>Papilionoideae</taxon>
        <taxon>50 kb inversion clade</taxon>
        <taxon>NPAAA clade</taxon>
        <taxon>indigoferoid/millettioid clade</taxon>
        <taxon>Phaseoleae</taxon>
        <taxon>Psophocarpus</taxon>
    </lineage>
</organism>
<name>A0AAN9SUJ9_PSOTE</name>
<evidence type="ECO:0000313" key="2">
    <source>
        <dbReference type="EMBL" id="KAK7400408.1"/>
    </source>
</evidence>
<evidence type="ECO:0000256" key="1">
    <source>
        <dbReference type="SAM" id="MobiDB-lite"/>
    </source>
</evidence>
<sequence>MSDGLLEICKNIAVGAVVIGGLRRERRQVGKVAGIGLHRGGHEGGGAHKEKRSKMRVFGVAMAKISTAASAIPEQSVNLENSH</sequence>
<accession>A0AAN9SUJ9</accession>